<feature type="compositionally biased region" description="Polar residues" evidence="1">
    <location>
        <begin position="204"/>
        <end position="235"/>
    </location>
</feature>
<keyword evidence="3" id="KW-1185">Reference proteome</keyword>
<evidence type="ECO:0000313" key="4">
    <source>
        <dbReference type="RefSeq" id="XP_012938091.1"/>
    </source>
</evidence>
<gene>
    <name evidence="4" type="primary">LOC101852322</name>
</gene>
<proteinExistence type="predicted"/>
<feature type="signal peptide" evidence="2">
    <location>
        <begin position="1"/>
        <end position="17"/>
    </location>
</feature>
<protein>
    <submittedName>
        <fullName evidence="4">Mediator of RNA polymerase II transcription subunit 12</fullName>
    </submittedName>
</protein>
<reference evidence="4" key="1">
    <citation type="submission" date="2025-08" db="UniProtKB">
        <authorList>
            <consortium name="RefSeq"/>
        </authorList>
    </citation>
    <scope>IDENTIFICATION</scope>
</reference>
<name>A0ABM1A030_APLCA</name>
<feature type="region of interest" description="Disordered" evidence="1">
    <location>
        <begin position="196"/>
        <end position="271"/>
    </location>
</feature>
<evidence type="ECO:0000313" key="3">
    <source>
        <dbReference type="Proteomes" id="UP000694888"/>
    </source>
</evidence>
<evidence type="ECO:0000256" key="1">
    <source>
        <dbReference type="SAM" id="MobiDB-lite"/>
    </source>
</evidence>
<dbReference type="GeneID" id="101852322"/>
<feature type="region of interest" description="Disordered" evidence="1">
    <location>
        <begin position="125"/>
        <end position="161"/>
    </location>
</feature>
<feature type="compositionally biased region" description="Polar residues" evidence="1">
    <location>
        <begin position="245"/>
        <end position="256"/>
    </location>
</feature>
<accession>A0ABM1A030</accession>
<evidence type="ECO:0000256" key="2">
    <source>
        <dbReference type="SAM" id="SignalP"/>
    </source>
</evidence>
<organism evidence="3 4">
    <name type="scientific">Aplysia californica</name>
    <name type="common">California sea hare</name>
    <dbReference type="NCBI Taxonomy" id="6500"/>
    <lineage>
        <taxon>Eukaryota</taxon>
        <taxon>Metazoa</taxon>
        <taxon>Spiralia</taxon>
        <taxon>Lophotrochozoa</taxon>
        <taxon>Mollusca</taxon>
        <taxon>Gastropoda</taxon>
        <taxon>Heterobranchia</taxon>
        <taxon>Euthyneura</taxon>
        <taxon>Tectipleura</taxon>
        <taxon>Aplysiida</taxon>
        <taxon>Aplysioidea</taxon>
        <taxon>Aplysiidae</taxon>
        <taxon>Aplysia</taxon>
    </lineage>
</organism>
<sequence>MQCLLIIFLGGILLVNTHPIDANGRSRRALIINTEGRPLITNGQSAFLGNLQGHDPVAAEQQMGSPNFQQPNMLTGQQVQIQSATSRPVFGQGMFGQQQVLECTPTTRPVQGSLFQQQQQGYGQQYSNQFQQQQQIGNSQQQQQQQQHYNGQGPLNPMQQITGTSQPFQIFQQPDHVPLSMQMSSQQNQPIFVNNQNHHQQHQTSHGASLQNGQYLPLGQQQPSQINSGSSGLTNQQQQQQQQQLYQPRVTSQPTRNPHPPSGYQPINVGKRSIRRKILQRSLFSDIQQGLNSKHKFRKNKEIY</sequence>
<feature type="chain" id="PRO_5046216721" evidence="2">
    <location>
        <begin position="18"/>
        <end position="304"/>
    </location>
</feature>
<dbReference type="RefSeq" id="XP_012938091.1">
    <property type="nucleotide sequence ID" value="XM_013082637.1"/>
</dbReference>
<dbReference type="Proteomes" id="UP000694888">
    <property type="component" value="Unplaced"/>
</dbReference>
<feature type="compositionally biased region" description="Low complexity" evidence="1">
    <location>
        <begin position="125"/>
        <end position="153"/>
    </location>
</feature>
<keyword evidence="2" id="KW-0732">Signal</keyword>